<feature type="non-terminal residue" evidence="2">
    <location>
        <position position="1"/>
    </location>
</feature>
<dbReference type="EMBL" id="CVQI01034179">
    <property type="protein sequence ID" value="CRK44674.1"/>
    <property type="molecule type" value="Genomic_DNA"/>
</dbReference>
<proteinExistence type="predicted"/>
<dbReference type="Proteomes" id="UP000045706">
    <property type="component" value="Unassembled WGS sequence"/>
</dbReference>
<gene>
    <name evidence="2" type="ORF">BN1723_019519</name>
</gene>
<organism evidence="2 3">
    <name type="scientific">Verticillium longisporum</name>
    <name type="common">Verticillium dahliae var. longisporum</name>
    <dbReference type="NCBI Taxonomy" id="100787"/>
    <lineage>
        <taxon>Eukaryota</taxon>
        <taxon>Fungi</taxon>
        <taxon>Dikarya</taxon>
        <taxon>Ascomycota</taxon>
        <taxon>Pezizomycotina</taxon>
        <taxon>Sordariomycetes</taxon>
        <taxon>Hypocreomycetidae</taxon>
        <taxon>Glomerellales</taxon>
        <taxon>Plectosphaerellaceae</taxon>
        <taxon>Verticillium</taxon>
    </lineage>
</organism>
<evidence type="ECO:0000313" key="3">
    <source>
        <dbReference type="Proteomes" id="UP000045706"/>
    </source>
</evidence>
<dbReference type="AlphaFoldDB" id="A0A0G4NE51"/>
<protein>
    <submittedName>
        <fullName evidence="2">Uncharacterized protein</fullName>
    </submittedName>
</protein>
<reference evidence="3" key="1">
    <citation type="submission" date="2015-05" db="EMBL/GenBank/DDBJ databases">
        <authorList>
            <person name="Fogelqvist Johan"/>
        </authorList>
    </citation>
    <scope>NUCLEOTIDE SEQUENCE [LARGE SCALE GENOMIC DNA]</scope>
</reference>
<evidence type="ECO:0000313" key="2">
    <source>
        <dbReference type="EMBL" id="CRK44674.1"/>
    </source>
</evidence>
<evidence type="ECO:0000256" key="1">
    <source>
        <dbReference type="SAM" id="MobiDB-lite"/>
    </source>
</evidence>
<accession>A0A0G4NE51</accession>
<name>A0A0G4NE51_VERLO</name>
<sequence>GGPRDLHLQRHGDRADHCSLGR</sequence>
<feature type="region of interest" description="Disordered" evidence="1">
    <location>
        <begin position="1"/>
        <end position="22"/>
    </location>
</feature>